<dbReference type="PROSITE" id="PS50112">
    <property type="entry name" value="PAS"/>
    <property type="match status" value="1"/>
</dbReference>
<dbReference type="AlphaFoldDB" id="A0A919NB82"/>
<dbReference type="InterPro" id="IPR000160">
    <property type="entry name" value="GGDEF_dom"/>
</dbReference>
<keyword evidence="1" id="KW-0472">Membrane</keyword>
<name>A0A919NB82_9ACTN</name>
<feature type="transmembrane region" description="Helical" evidence="1">
    <location>
        <begin position="46"/>
        <end position="68"/>
    </location>
</feature>
<dbReference type="CDD" id="cd01949">
    <property type="entry name" value="GGDEF"/>
    <property type="match status" value="1"/>
</dbReference>
<dbReference type="EMBL" id="BOMW01000051">
    <property type="protein sequence ID" value="GIF07560.1"/>
    <property type="molecule type" value="Genomic_DNA"/>
</dbReference>
<evidence type="ECO:0000259" key="3">
    <source>
        <dbReference type="PROSITE" id="PS50113"/>
    </source>
</evidence>
<feature type="transmembrane region" description="Helical" evidence="1">
    <location>
        <begin position="113"/>
        <end position="130"/>
    </location>
</feature>
<evidence type="ECO:0000256" key="1">
    <source>
        <dbReference type="SAM" id="Phobius"/>
    </source>
</evidence>
<feature type="transmembrane region" description="Helical" evidence="1">
    <location>
        <begin position="277"/>
        <end position="299"/>
    </location>
</feature>
<dbReference type="CDD" id="cd01948">
    <property type="entry name" value="EAL"/>
    <property type="match status" value="1"/>
</dbReference>
<dbReference type="SMART" id="SM00052">
    <property type="entry name" value="EAL"/>
    <property type="match status" value="1"/>
</dbReference>
<proteinExistence type="predicted"/>
<feature type="transmembrane region" description="Helical" evidence="1">
    <location>
        <begin position="15"/>
        <end position="34"/>
    </location>
</feature>
<feature type="transmembrane region" description="Helical" evidence="1">
    <location>
        <begin position="209"/>
        <end position="231"/>
    </location>
</feature>
<dbReference type="InterPro" id="IPR035965">
    <property type="entry name" value="PAS-like_dom_sf"/>
</dbReference>
<dbReference type="SMART" id="SM00267">
    <property type="entry name" value="GGDEF"/>
    <property type="match status" value="1"/>
</dbReference>
<dbReference type="PANTHER" id="PTHR44757:SF2">
    <property type="entry name" value="BIOFILM ARCHITECTURE MAINTENANCE PROTEIN MBAA"/>
    <property type="match status" value="1"/>
</dbReference>
<dbReference type="SUPFAM" id="SSF55073">
    <property type="entry name" value="Nucleotide cyclase"/>
    <property type="match status" value="1"/>
</dbReference>
<dbReference type="Pfam" id="PF08448">
    <property type="entry name" value="PAS_4"/>
    <property type="match status" value="1"/>
</dbReference>
<dbReference type="PROSITE" id="PS50113">
    <property type="entry name" value="PAC"/>
    <property type="match status" value="1"/>
</dbReference>
<dbReference type="Pfam" id="PF00990">
    <property type="entry name" value="GGDEF"/>
    <property type="match status" value="1"/>
</dbReference>
<evidence type="ECO:0000259" key="4">
    <source>
        <dbReference type="PROSITE" id="PS50883"/>
    </source>
</evidence>
<organism evidence="6 7">
    <name type="scientific">Actinoplanes siamensis</name>
    <dbReference type="NCBI Taxonomy" id="1223317"/>
    <lineage>
        <taxon>Bacteria</taxon>
        <taxon>Bacillati</taxon>
        <taxon>Actinomycetota</taxon>
        <taxon>Actinomycetes</taxon>
        <taxon>Micromonosporales</taxon>
        <taxon>Micromonosporaceae</taxon>
        <taxon>Actinoplanes</taxon>
    </lineage>
</organism>
<comment type="caution">
    <text evidence="6">The sequence shown here is derived from an EMBL/GenBank/DDBJ whole genome shotgun (WGS) entry which is preliminary data.</text>
</comment>
<evidence type="ECO:0000259" key="2">
    <source>
        <dbReference type="PROSITE" id="PS50112"/>
    </source>
</evidence>
<feature type="domain" description="PAC" evidence="3">
    <location>
        <begin position="421"/>
        <end position="474"/>
    </location>
</feature>
<gene>
    <name evidence="6" type="ORF">Asi03nite_50980</name>
</gene>
<keyword evidence="1" id="KW-0812">Transmembrane</keyword>
<evidence type="ECO:0000313" key="7">
    <source>
        <dbReference type="Proteomes" id="UP000629619"/>
    </source>
</evidence>
<feature type="transmembrane region" description="Helical" evidence="1">
    <location>
        <begin position="173"/>
        <end position="197"/>
    </location>
</feature>
<dbReference type="Proteomes" id="UP000629619">
    <property type="component" value="Unassembled WGS sequence"/>
</dbReference>
<keyword evidence="7" id="KW-1185">Reference proteome</keyword>
<evidence type="ECO:0000259" key="5">
    <source>
        <dbReference type="PROSITE" id="PS50887"/>
    </source>
</evidence>
<evidence type="ECO:0008006" key="8">
    <source>
        <dbReference type="Google" id="ProtNLM"/>
    </source>
</evidence>
<dbReference type="Gene3D" id="3.30.450.20">
    <property type="entry name" value="PAS domain"/>
    <property type="match status" value="1"/>
</dbReference>
<feature type="domain" description="EAL" evidence="4">
    <location>
        <begin position="647"/>
        <end position="902"/>
    </location>
</feature>
<dbReference type="InterPro" id="IPR001633">
    <property type="entry name" value="EAL_dom"/>
</dbReference>
<feature type="transmembrane region" description="Helical" evidence="1">
    <location>
        <begin position="142"/>
        <end position="161"/>
    </location>
</feature>
<sequence>MTLNNADGSVDTRRWVRVCAAVAAVLAVLVVLIGAEAGGPELTRDISTWALTVFPLAAAATCLWRAGLFTGRARWGWVVLAAGIASWGLGQAYTLAQSFPYGGSLDVPSWADAGYLGMLLLVPLGLLILPSTSQPLANRARSVLDGMLVAASLVLVGWVFVVDPRIRPDDQGIGFYLTVLYPLGDIVIATMIGYMLPQRRALYRCSADLTFFGLGVAAFAISDIGYCYLGMIHHYRSGSAVDLGWIIGFGLVIVGATRPRDAEPLKSEFSPRIRMGAVMLPYGAVAAALFSSVSFHIVNGHSRPFVAYTHSVLILLLIGRQVLTLLENRELTRTLEDRVEERTAELHAREQQFHALIRHSSDVVTVIDTEGRVTFQSESMLRVFGYRPELFCGKHFTELLAPDAAVRLDQAMRQVAVRAYSSVTLEVVHTHRDGRSRPSEMIVTNLVDDPHVGGFVLNTRDISERKELQEQLVHEAYHDSLTQLANRALFRDRTAAALARTADLTVLHLDLDGFKRVNDSLGHLAGDQLLVEIADRIKACVRAEDLVARFGADEFAVLIECAAGEEAECVARRILDDLDLPVEVGARNIHVRASIGLAQASLLAEEDEDGAEQLLRNADLAMHHAKATGGSVFTSYRTQMRDGLIERLELENDLRTACENHQLRLYYQPTVDLDTSQVVGFEALVRWPHPTRGMINPLDFIPIAEATGLIVPLGRWVLEEACRQAVQWSEAAGGRPLKMSVNVSVRQFDQPDFTETVAAVLAETGMPADRLCLEMTESVLMTDTEANLEQLVRLKALGITLAIDDFGTGYSSLAYLRRFPVDTLKIDRSFVERLGVLADDTALTDTIVRLGKSLGMATVAEGIEEFGQLAALREMGCGFAQGYYFSRPVPAAEAGRLFLEGADTPVETSA</sequence>
<keyword evidence="1" id="KW-1133">Transmembrane helix</keyword>
<dbReference type="InterPro" id="IPR000700">
    <property type="entry name" value="PAS-assoc_C"/>
</dbReference>
<dbReference type="Gene3D" id="3.30.70.270">
    <property type="match status" value="1"/>
</dbReference>
<dbReference type="PROSITE" id="PS50887">
    <property type="entry name" value="GGDEF"/>
    <property type="match status" value="1"/>
</dbReference>
<dbReference type="NCBIfam" id="TIGR00229">
    <property type="entry name" value="sensory_box"/>
    <property type="match status" value="1"/>
</dbReference>
<dbReference type="CDD" id="cd00130">
    <property type="entry name" value="PAS"/>
    <property type="match status" value="1"/>
</dbReference>
<dbReference type="SUPFAM" id="SSF141868">
    <property type="entry name" value="EAL domain-like"/>
    <property type="match status" value="1"/>
</dbReference>
<dbReference type="InterPro" id="IPR000014">
    <property type="entry name" value="PAS"/>
</dbReference>
<feature type="transmembrane region" description="Helical" evidence="1">
    <location>
        <begin position="75"/>
        <end position="93"/>
    </location>
</feature>
<dbReference type="InterPro" id="IPR052155">
    <property type="entry name" value="Biofilm_reg_signaling"/>
</dbReference>
<accession>A0A919NB82</accession>
<feature type="domain" description="PAS" evidence="2">
    <location>
        <begin position="349"/>
        <end position="419"/>
    </location>
</feature>
<feature type="transmembrane region" description="Helical" evidence="1">
    <location>
        <begin position="237"/>
        <end position="256"/>
    </location>
</feature>
<dbReference type="InterPro" id="IPR035919">
    <property type="entry name" value="EAL_sf"/>
</dbReference>
<dbReference type="InterPro" id="IPR029787">
    <property type="entry name" value="Nucleotide_cyclase"/>
</dbReference>
<feature type="domain" description="GGDEF" evidence="5">
    <location>
        <begin position="502"/>
        <end position="638"/>
    </location>
</feature>
<dbReference type="NCBIfam" id="TIGR00254">
    <property type="entry name" value="GGDEF"/>
    <property type="match status" value="1"/>
</dbReference>
<dbReference type="Gene3D" id="3.20.20.450">
    <property type="entry name" value="EAL domain"/>
    <property type="match status" value="1"/>
</dbReference>
<evidence type="ECO:0000313" key="6">
    <source>
        <dbReference type="EMBL" id="GIF07560.1"/>
    </source>
</evidence>
<dbReference type="PANTHER" id="PTHR44757">
    <property type="entry name" value="DIGUANYLATE CYCLASE DGCP"/>
    <property type="match status" value="1"/>
</dbReference>
<dbReference type="SUPFAM" id="SSF55785">
    <property type="entry name" value="PYP-like sensor domain (PAS domain)"/>
    <property type="match status" value="1"/>
</dbReference>
<reference evidence="6" key="1">
    <citation type="submission" date="2021-01" db="EMBL/GenBank/DDBJ databases">
        <title>Whole genome shotgun sequence of Actinoplanes siamensis NBRC 109076.</title>
        <authorList>
            <person name="Komaki H."/>
            <person name="Tamura T."/>
        </authorList>
    </citation>
    <scope>NUCLEOTIDE SEQUENCE</scope>
    <source>
        <strain evidence="6">NBRC 109076</strain>
    </source>
</reference>
<dbReference type="SMART" id="SM00091">
    <property type="entry name" value="PAS"/>
    <property type="match status" value="1"/>
</dbReference>
<dbReference type="Pfam" id="PF00563">
    <property type="entry name" value="EAL"/>
    <property type="match status" value="1"/>
</dbReference>
<dbReference type="RefSeq" id="WP_203682956.1">
    <property type="nucleotide sequence ID" value="NZ_BOMW01000051.1"/>
</dbReference>
<protein>
    <recommendedName>
        <fullName evidence="8">PAS domain S-box-containing protein/diguanylate cyclase (GGDEF)-like protein</fullName>
    </recommendedName>
</protein>
<dbReference type="FunFam" id="3.20.20.450:FF:000001">
    <property type="entry name" value="Cyclic di-GMP phosphodiesterase yahA"/>
    <property type="match status" value="1"/>
</dbReference>
<dbReference type="InterPro" id="IPR043128">
    <property type="entry name" value="Rev_trsase/Diguanyl_cyclase"/>
</dbReference>
<dbReference type="PROSITE" id="PS50883">
    <property type="entry name" value="EAL"/>
    <property type="match status" value="1"/>
</dbReference>
<dbReference type="InterPro" id="IPR013656">
    <property type="entry name" value="PAS_4"/>
</dbReference>